<dbReference type="HAMAP" id="MF_00454">
    <property type="entry name" value="FluC"/>
    <property type="match status" value="1"/>
</dbReference>
<dbReference type="GO" id="GO:0046872">
    <property type="term" value="F:metal ion binding"/>
    <property type="evidence" value="ECO:0007669"/>
    <property type="project" value="UniProtKB-KW"/>
</dbReference>
<feature type="binding site" evidence="12">
    <location>
        <position position="78"/>
    </location>
    <ligand>
        <name>Na(+)</name>
        <dbReference type="ChEBI" id="CHEBI:29101"/>
        <note>structural</note>
    </ligand>
</feature>
<dbReference type="HOGENOM" id="CLU_114342_3_0_6"/>
<dbReference type="PROSITE" id="PS51257">
    <property type="entry name" value="PROKAR_LIPOPROTEIN"/>
    <property type="match status" value="1"/>
</dbReference>
<evidence type="ECO:0000313" key="14">
    <source>
        <dbReference type="Proteomes" id="UP000030341"/>
    </source>
</evidence>
<keyword evidence="2 12" id="KW-1003">Cell membrane</keyword>
<comment type="similarity">
    <text evidence="10 12">Belongs to the fluoride channel Fluc/FEX (TC 1.A.43) family.</text>
</comment>
<dbReference type="InterPro" id="IPR003691">
    <property type="entry name" value="FluC"/>
</dbReference>
<evidence type="ECO:0000256" key="5">
    <source>
        <dbReference type="ARBA" id="ARBA00022989"/>
    </source>
</evidence>
<keyword evidence="3" id="KW-0997">Cell inner membrane</keyword>
<evidence type="ECO:0000256" key="4">
    <source>
        <dbReference type="ARBA" id="ARBA00022692"/>
    </source>
</evidence>
<dbReference type="NCBIfam" id="TIGR00494">
    <property type="entry name" value="crcB"/>
    <property type="match status" value="1"/>
</dbReference>
<evidence type="ECO:0000256" key="8">
    <source>
        <dbReference type="ARBA" id="ARBA00023136"/>
    </source>
</evidence>
<feature type="transmembrane region" description="Helical" evidence="12">
    <location>
        <begin position="36"/>
        <end position="58"/>
    </location>
</feature>
<comment type="function">
    <text evidence="12">Fluoride-specific ion channel. Important for reducing fluoride concentration in the cell, thus reducing its toxicity.</text>
</comment>
<accession>A0A0A7EFU4</accession>
<dbReference type="PANTHER" id="PTHR28259:SF1">
    <property type="entry name" value="FLUORIDE EXPORT PROTEIN 1-RELATED"/>
    <property type="match status" value="1"/>
</dbReference>
<evidence type="ECO:0000256" key="9">
    <source>
        <dbReference type="ARBA" id="ARBA00023303"/>
    </source>
</evidence>
<comment type="subcellular location">
    <subcellularLocation>
        <location evidence="1 12">Cell membrane</location>
        <topology evidence="1 12">Multi-pass membrane protein</topology>
    </subcellularLocation>
</comment>
<dbReference type="RefSeq" id="WP_038641482.1">
    <property type="nucleotide sequence ID" value="NZ_CP009888.1"/>
</dbReference>
<comment type="catalytic activity">
    <reaction evidence="11">
        <text>fluoride(in) = fluoride(out)</text>
        <dbReference type="Rhea" id="RHEA:76159"/>
        <dbReference type="ChEBI" id="CHEBI:17051"/>
    </reaction>
    <physiologicalReaction direction="left-to-right" evidence="11">
        <dbReference type="Rhea" id="RHEA:76160"/>
    </physiologicalReaction>
</comment>
<evidence type="ECO:0000256" key="6">
    <source>
        <dbReference type="ARBA" id="ARBA00023053"/>
    </source>
</evidence>
<evidence type="ECO:0000256" key="12">
    <source>
        <dbReference type="HAMAP-Rule" id="MF_00454"/>
    </source>
</evidence>
<feature type="transmembrane region" description="Helical" evidence="12">
    <location>
        <begin position="6"/>
        <end position="24"/>
    </location>
</feature>
<evidence type="ECO:0000256" key="11">
    <source>
        <dbReference type="ARBA" id="ARBA00035585"/>
    </source>
</evidence>
<keyword evidence="4 12" id="KW-0812">Transmembrane</keyword>
<dbReference type="NCBIfam" id="NF010796">
    <property type="entry name" value="PRK14200.1"/>
    <property type="match status" value="1"/>
</dbReference>
<name>A0A0A7EFU4_9GAMM</name>
<dbReference type="GO" id="GO:0005886">
    <property type="term" value="C:plasma membrane"/>
    <property type="evidence" value="ECO:0007669"/>
    <property type="project" value="UniProtKB-SubCell"/>
</dbReference>
<keyword evidence="7 12" id="KW-0406">Ion transport</keyword>
<keyword evidence="14" id="KW-1185">Reference proteome</keyword>
<evidence type="ECO:0000256" key="3">
    <source>
        <dbReference type="ARBA" id="ARBA00022519"/>
    </source>
</evidence>
<dbReference type="Pfam" id="PF02537">
    <property type="entry name" value="CRCB"/>
    <property type="match status" value="1"/>
</dbReference>
<evidence type="ECO:0000256" key="2">
    <source>
        <dbReference type="ARBA" id="ARBA00022475"/>
    </source>
</evidence>
<evidence type="ECO:0000256" key="7">
    <source>
        <dbReference type="ARBA" id="ARBA00023065"/>
    </source>
</evidence>
<keyword evidence="5 12" id="KW-1133">Transmembrane helix</keyword>
<keyword evidence="12" id="KW-0479">Metal-binding</keyword>
<organism evidence="13 14">
    <name type="scientific">Pseudoalteromonas piratica</name>
    <dbReference type="NCBI Taxonomy" id="1348114"/>
    <lineage>
        <taxon>Bacteria</taxon>
        <taxon>Pseudomonadati</taxon>
        <taxon>Pseudomonadota</taxon>
        <taxon>Gammaproteobacteria</taxon>
        <taxon>Alteromonadales</taxon>
        <taxon>Pseudoalteromonadaceae</taxon>
        <taxon>Pseudoalteromonas</taxon>
    </lineage>
</organism>
<evidence type="ECO:0000256" key="1">
    <source>
        <dbReference type="ARBA" id="ARBA00004651"/>
    </source>
</evidence>
<protein>
    <recommendedName>
        <fullName evidence="12">Fluoride-specific ion channel FluC</fullName>
    </recommendedName>
</protein>
<keyword evidence="9 12" id="KW-0407">Ion channel</keyword>
<comment type="activity regulation">
    <text evidence="12">Na(+) is not transported, but it plays an essential structural role and its presence is essential for fluoride channel function.</text>
</comment>
<dbReference type="GO" id="GO:0140114">
    <property type="term" value="P:cellular detoxification of fluoride"/>
    <property type="evidence" value="ECO:0007669"/>
    <property type="project" value="UniProtKB-UniRule"/>
</dbReference>
<sequence>MTGIKLYLYVAMGGATGACLRYFISESMIKLLGKGFPFATLTVNILGSLMLGVLYGLLEKELIVVNPAKSLIGIGFLGALTTFSTFSLDTLLLLQQGQWLKATLNVFLNVIGCVFVAYLGMQLAMQKG</sequence>
<dbReference type="AlphaFoldDB" id="A0A0A7EFU4"/>
<dbReference type="OrthoDB" id="9806299at2"/>
<dbReference type="STRING" id="1348114.OM33_10430"/>
<dbReference type="GO" id="GO:0062054">
    <property type="term" value="F:fluoride channel activity"/>
    <property type="evidence" value="ECO:0007669"/>
    <property type="project" value="UniProtKB-UniRule"/>
</dbReference>
<dbReference type="PANTHER" id="PTHR28259">
    <property type="entry name" value="FLUORIDE EXPORT PROTEIN 1-RELATED"/>
    <property type="match status" value="1"/>
</dbReference>
<evidence type="ECO:0000313" key="13">
    <source>
        <dbReference type="EMBL" id="AIY65520.1"/>
    </source>
</evidence>
<dbReference type="eggNOG" id="COG0239">
    <property type="taxonomic scope" value="Bacteria"/>
</dbReference>
<gene>
    <name evidence="12" type="primary">fluC</name>
    <name evidence="12" type="synonym">crcB</name>
    <name evidence="13" type="ORF">OM33_10430</name>
</gene>
<feature type="transmembrane region" description="Helical" evidence="12">
    <location>
        <begin position="106"/>
        <end position="125"/>
    </location>
</feature>
<keyword evidence="12" id="KW-0813">Transport</keyword>
<proteinExistence type="inferred from homology"/>
<reference evidence="13 14" key="1">
    <citation type="submission" date="2014-11" db="EMBL/GenBank/DDBJ databases">
        <title>Complete Genome Sequence of Pseudoalteromonas sp. Strain OCN003 Isolated from Kaneohe Bay, Oahu, Hawaii.</title>
        <authorList>
            <person name="Beurmann S."/>
            <person name="Videau P."/>
            <person name="Ushijima B."/>
            <person name="Smith A.M."/>
            <person name="Aeby G.S."/>
            <person name="Callahan S.M."/>
            <person name="Belcaid M."/>
        </authorList>
    </citation>
    <scope>NUCLEOTIDE SEQUENCE [LARGE SCALE GENOMIC DNA]</scope>
    <source>
        <strain evidence="13 14">OCN003</strain>
    </source>
</reference>
<keyword evidence="6 12" id="KW-0915">Sodium</keyword>
<feature type="transmembrane region" description="Helical" evidence="12">
    <location>
        <begin position="70"/>
        <end position="94"/>
    </location>
</feature>
<dbReference type="KEGG" id="pseo:OM33_10430"/>
<evidence type="ECO:0000256" key="10">
    <source>
        <dbReference type="ARBA" id="ARBA00035120"/>
    </source>
</evidence>
<dbReference type="EMBL" id="CP009888">
    <property type="protein sequence ID" value="AIY65520.1"/>
    <property type="molecule type" value="Genomic_DNA"/>
</dbReference>
<dbReference type="Proteomes" id="UP000030341">
    <property type="component" value="Chromosome 1"/>
</dbReference>
<feature type="binding site" evidence="12">
    <location>
        <position position="81"/>
    </location>
    <ligand>
        <name>Na(+)</name>
        <dbReference type="ChEBI" id="CHEBI:29101"/>
        <note>structural</note>
    </ligand>
</feature>
<keyword evidence="8 12" id="KW-0472">Membrane</keyword>